<evidence type="ECO:0000313" key="3">
    <source>
        <dbReference type="EMBL" id="CAD6185663.1"/>
    </source>
</evidence>
<dbReference type="AlphaFoldDB" id="A0A8S1GSN0"/>
<dbReference type="Proteomes" id="UP000835052">
    <property type="component" value="Unassembled WGS sequence"/>
</dbReference>
<reference evidence="3" key="1">
    <citation type="submission" date="2020-10" db="EMBL/GenBank/DDBJ databases">
        <authorList>
            <person name="Kikuchi T."/>
        </authorList>
    </citation>
    <scope>NUCLEOTIDE SEQUENCE</scope>
    <source>
        <strain evidence="3">NKZ352</strain>
    </source>
</reference>
<accession>A0A8S1GSN0</accession>
<feature type="signal peptide" evidence="2">
    <location>
        <begin position="1"/>
        <end position="23"/>
    </location>
</feature>
<name>A0A8S1GSN0_9PELO</name>
<evidence type="ECO:0000313" key="4">
    <source>
        <dbReference type="Proteomes" id="UP000835052"/>
    </source>
</evidence>
<feature type="compositionally biased region" description="Basic residues" evidence="1">
    <location>
        <begin position="55"/>
        <end position="67"/>
    </location>
</feature>
<evidence type="ECO:0000256" key="2">
    <source>
        <dbReference type="SAM" id="SignalP"/>
    </source>
</evidence>
<organism evidence="3 4">
    <name type="scientific">Caenorhabditis auriculariae</name>
    <dbReference type="NCBI Taxonomy" id="2777116"/>
    <lineage>
        <taxon>Eukaryota</taxon>
        <taxon>Metazoa</taxon>
        <taxon>Ecdysozoa</taxon>
        <taxon>Nematoda</taxon>
        <taxon>Chromadorea</taxon>
        <taxon>Rhabditida</taxon>
        <taxon>Rhabditina</taxon>
        <taxon>Rhabditomorpha</taxon>
        <taxon>Rhabditoidea</taxon>
        <taxon>Rhabditidae</taxon>
        <taxon>Peloderinae</taxon>
        <taxon>Caenorhabditis</taxon>
    </lineage>
</organism>
<evidence type="ECO:0000256" key="1">
    <source>
        <dbReference type="SAM" id="MobiDB-lite"/>
    </source>
</evidence>
<feature type="region of interest" description="Disordered" evidence="1">
    <location>
        <begin position="55"/>
        <end position="74"/>
    </location>
</feature>
<feature type="chain" id="PRO_5035899965" evidence="2">
    <location>
        <begin position="24"/>
        <end position="119"/>
    </location>
</feature>
<protein>
    <submittedName>
        <fullName evidence="3">Uncharacterized protein</fullName>
    </submittedName>
</protein>
<dbReference type="EMBL" id="CAJGYM010000003">
    <property type="protein sequence ID" value="CAD6185663.1"/>
    <property type="molecule type" value="Genomic_DNA"/>
</dbReference>
<gene>
    <name evidence="3" type="ORF">CAUJ_LOCUS1582</name>
</gene>
<comment type="caution">
    <text evidence="3">The sequence shown here is derived from an EMBL/GenBank/DDBJ whole genome shotgun (WGS) entry which is preliminary data.</text>
</comment>
<sequence length="119" mass="13329">MRTPTFFLFTLAILAALLAYGDAQRRRPTSVGRAPIATRLRSPLTSSTRRNPLLLHRRRLPFAKSRRGPVGPSSVRRIVHVVHDGPPGQIPPPGIAKKLNEAIDFRALARKLLRRSRNI</sequence>
<keyword evidence="4" id="KW-1185">Reference proteome</keyword>
<proteinExistence type="predicted"/>
<keyword evidence="2" id="KW-0732">Signal</keyword>